<feature type="transmembrane region" description="Helical" evidence="1">
    <location>
        <begin position="202"/>
        <end position="218"/>
    </location>
</feature>
<accession>A0A0A2B8W8</accession>
<keyword evidence="1" id="KW-0472">Membrane</keyword>
<evidence type="ECO:0000256" key="1">
    <source>
        <dbReference type="SAM" id="Phobius"/>
    </source>
</evidence>
<proteinExistence type="predicted"/>
<name>A0A0A2B8W8_PROMR</name>
<evidence type="ECO:0000313" key="2">
    <source>
        <dbReference type="EMBL" id="KGG10508.1"/>
    </source>
</evidence>
<dbReference type="EMBL" id="JNAR01000002">
    <property type="protein sequence ID" value="KGG10508.1"/>
    <property type="molecule type" value="Genomic_DNA"/>
</dbReference>
<comment type="caution">
    <text evidence="2">The sequence shown here is derived from an EMBL/GenBank/DDBJ whole genome shotgun (WGS) entry which is preliminary data.</text>
</comment>
<keyword evidence="1" id="KW-0812">Transmembrane</keyword>
<protein>
    <submittedName>
        <fullName evidence="2">Uncharacterized protein</fullName>
    </submittedName>
</protein>
<dbReference type="RefSeq" id="WP_032518297.1">
    <property type="nucleotide sequence ID" value="NZ_JNAR01000002.1"/>
</dbReference>
<feature type="transmembrane region" description="Helical" evidence="1">
    <location>
        <begin position="181"/>
        <end position="196"/>
    </location>
</feature>
<feature type="transmembrane region" description="Helical" evidence="1">
    <location>
        <begin position="125"/>
        <end position="143"/>
    </location>
</feature>
<dbReference type="AlphaFoldDB" id="A0A0A2B8W8"/>
<evidence type="ECO:0000313" key="3">
    <source>
        <dbReference type="Proteomes" id="UP000030481"/>
    </source>
</evidence>
<organism evidence="2 3">
    <name type="scientific">Prochlorococcus marinus str. MIT 9401</name>
    <dbReference type="NCBI Taxonomy" id="167551"/>
    <lineage>
        <taxon>Bacteria</taxon>
        <taxon>Bacillati</taxon>
        <taxon>Cyanobacteriota</taxon>
        <taxon>Cyanophyceae</taxon>
        <taxon>Synechococcales</taxon>
        <taxon>Prochlorococcaceae</taxon>
        <taxon>Prochlorococcus</taxon>
    </lineage>
</organism>
<feature type="transmembrane region" description="Helical" evidence="1">
    <location>
        <begin position="230"/>
        <end position="249"/>
    </location>
</feature>
<sequence>MQNTRNLGIVKILSIIYICLCIAYSTNLLDIELLGIKISDISYFALIIYLIKYVFQYIDINGLTQFKIILLTYYLPIIYNVIYYLYYDGFYGILIYLKLLTIPILPIINKFSISEKNFINNLKNNVYIFSVFIVLHIIYYKLFSGNLFSKVGLGNILITGIGMAFIIILMPLCLNFRRLQLPRNILFSLLLIWSYLDSQRTSLALFLLVIFNSFRININKLYKFKIKLREILISFATFLSIGIFSNKIYELFILNNSLYTRVLGILTVTEKIREAGMFGLGISEDLDIGFETITEMNVLEMNSLHTAIISIWITCGALAAFSFVFLIINYTKNNFHRMNINNINSNYILFPLFPLAVFLIAPLGDGVVEGLSIYMIVFYLFKPSDMLLVNGSASNTK</sequence>
<feature type="transmembrane region" description="Helical" evidence="1">
    <location>
        <begin position="304"/>
        <end position="328"/>
    </location>
</feature>
<reference evidence="3" key="1">
    <citation type="journal article" date="2014" name="Sci. Data">
        <title>Genomes of diverse isolates of the marine cyanobacterium Prochlorococcus.</title>
        <authorList>
            <person name="Biller S."/>
            <person name="Berube P."/>
            <person name="Thompson J."/>
            <person name="Kelly L."/>
            <person name="Roggensack S."/>
            <person name="Awad L."/>
            <person name="Roache-Johnson K."/>
            <person name="Ding H."/>
            <person name="Giovannoni S.J."/>
            <person name="Moore L.R."/>
            <person name="Chisholm S.W."/>
        </authorList>
    </citation>
    <scope>NUCLEOTIDE SEQUENCE [LARGE SCALE GENOMIC DNA]</scope>
</reference>
<dbReference type="Proteomes" id="UP000030481">
    <property type="component" value="Unassembled WGS sequence"/>
</dbReference>
<keyword evidence="1" id="KW-1133">Transmembrane helix</keyword>
<feature type="transmembrane region" description="Helical" evidence="1">
    <location>
        <begin position="93"/>
        <end position="113"/>
    </location>
</feature>
<feature type="transmembrane region" description="Helical" evidence="1">
    <location>
        <begin position="41"/>
        <end position="58"/>
    </location>
</feature>
<feature type="transmembrane region" description="Helical" evidence="1">
    <location>
        <begin position="155"/>
        <end position="174"/>
    </location>
</feature>
<feature type="transmembrane region" description="Helical" evidence="1">
    <location>
        <begin position="12"/>
        <end position="29"/>
    </location>
</feature>
<feature type="transmembrane region" description="Helical" evidence="1">
    <location>
        <begin position="348"/>
        <end position="381"/>
    </location>
</feature>
<feature type="transmembrane region" description="Helical" evidence="1">
    <location>
        <begin position="70"/>
        <end position="87"/>
    </location>
</feature>
<gene>
    <name evidence="2" type="ORF">EV01_0136</name>
</gene>